<sequence>MPEQNQTFAHRLLPPRTHLPCLHQGNSQTRATVLREGPVQPALLLPVHL</sequence>
<dbReference type="Proteomes" id="UP000327493">
    <property type="component" value="Chromosome 22"/>
</dbReference>
<evidence type="ECO:0000313" key="1">
    <source>
        <dbReference type="EMBL" id="KAA8580842.1"/>
    </source>
</evidence>
<proteinExistence type="predicted"/>
<keyword evidence="2" id="KW-1185">Reference proteome</keyword>
<gene>
    <name evidence="1" type="ORF">FQN60_013800</name>
</gene>
<name>A0A5J5CFX0_9PERO</name>
<reference evidence="1 2" key="1">
    <citation type="submission" date="2019-08" db="EMBL/GenBank/DDBJ databases">
        <title>A chromosome-level genome assembly, high-density linkage maps, and genome scans reveal the genomic architecture of hybrid incompatibilities underlying speciation via character displacement in darters (Percidae: Etheostominae).</title>
        <authorList>
            <person name="Moran R.L."/>
            <person name="Catchen J.M."/>
            <person name="Fuller R.C."/>
        </authorList>
    </citation>
    <scope>NUCLEOTIDE SEQUENCE [LARGE SCALE GENOMIC DNA]</scope>
    <source>
        <strain evidence="1">EspeVRDwgs_2016</strain>
        <tissue evidence="1">Muscle</tissue>
    </source>
</reference>
<protein>
    <submittedName>
        <fullName evidence="1">Uncharacterized protein</fullName>
    </submittedName>
</protein>
<accession>A0A5J5CFX0</accession>
<dbReference type="AlphaFoldDB" id="A0A5J5CFX0"/>
<evidence type="ECO:0000313" key="2">
    <source>
        <dbReference type="Proteomes" id="UP000327493"/>
    </source>
</evidence>
<comment type="caution">
    <text evidence="1">The sequence shown here is derived from an EMBL/GenBank/DDBJ whole genome shotgun (WGS) entry which is preliminary data.</text>
</comment>
<organism evidence="1 2">
    <name type="scientific">Etheostoma spectabile</name>
    <name type="common">orangethroat darter</name>
    <dbReference type="NCBI Taxonomy" id="54343"/>
    <lineage>
        <taxon>Eukaryota</taxon>
        <taxon>Metazoa</taxon>
        <taxon>Chordata</taxon>
        <taxon>Craniata</taxon>
        <taxon>Vertebrata</taxon>
        <taxon>Euteleostomi</taxon>
        <taxon>Actinopterygii</taxon>
        <taxon>Neopterygii</taxon>
        <taxon>Teleostei</taxon>
        <taxon>Neoteleostei</taxon>
        <taxon>Acanthomorphata</taxon>
        <taxon>Eupercaria</taxon>
        <taxon>Perciformes</taxon>
        <taxon>Percoidei</taxon>
        <taxon>Percidae</taxon>
        <taxon>Etheostomatinae</taxon>
        <taxon>Etheostoma</taxon>
    </lineage>
</organism>
<dbReference type="EMBL" id="VOFY01000022">
    <property type="protein sequence ID" value="KAA8580842.1"/>
    <property type="molecule type" value="Genomic_DNA"/>
</dbReference>